<dbReference type="GO" id="GO:0003677">
    <property type="term" value="F:DNA binding"/>
    <property type="evidence" value="ECO:0007669"/>
    <property type="project" value="UniProtKB-KW"/>
</dbReference>
<dbReference type="SUPFAM" id="SSF53850">
    <property type="entry name" value="Periplasmic binding protein-like II"/>
    <property type="match status" value="1"/>
</dbReference>
<name>A0ABT1H8W3_9NOCA</name>
<gene>
    <name evidence="7" type="ORF">LX13_000510</name>
</gene>
<keyword evidence="4" id="KW-0010">Activator</keyword>
<comment type="caution">
    <text evidence="7">The sequence shown here is derived from an EMBL/GenBank/DDBJ whole genome shotgun (WGS) entry which is preliminary data.</text>
</comment>
<proteinExistence type="inferred from homology"/>
<dbReference type="PROSITE" id="PS50931">
    <property type="entry name" value="HTH_LYSR"/>
    <property type="match status" value="1"/>
</dbReference>
<dbReference type="InterPro" id="IPR036390">
    <property type="entry name" value="WH_DNA-bd_sf"/>
</dbReference>
<accession>A0ABT1H8W3</accession>
<comment type="similarity">
    <text evidence="1">Belongs to the LysR transcriptional regulatory family.</text>
</comment>
<evidence type="ECO:0000259" key="6">
    <source>
        <dbReference type="PROSITE" id="PS50931"/>
    </source>
</evidence>
<evidence type="ECO:0000313" key="8">
    <source>
        <dbReference type="Proteomes" id="UP001206895"/>
    </source>
</evidence>
<dbReference type="PRINTS" id="PR00039">
    <property type="entry name" value="HTHLYSR"/>
</dbReference>
<keyword evidence="2" id="KW-0805">Transcription regulation</keyword>
<dbReference type="InterPro" id="IPR000847">
    <property type="entry name" value="LysR_HTH_N"/>
</dbReference>
<dbReference type="Pfam" id="PF00126">
    <property type="entry name" value="HTH_1"/>
    <property type="match status" value="1"/>
</dbReference>
<dbReference type="Pfam" id="PF03466">
    <property type="entry name" value="LysR_substrate"/>
    <property type="match status" value="1"/>
</dbReference>
<evidence type="ECO:0000256" key="4">
    <source>
        <dbReference type="ARBA" id="ARBA00023159"/>
    </source>
</evidence>
<evidence type="ECO:0000256" key="3">
    <source>
        <dbReference type="ARBA" id="ARBA00023125"/>
    </source>
</evidence>
<feature type="domain" description="HTH lysR-type" evidence="6">
    <location>
        <begin position="1"/>
        <end position="56"/>
    </location>
</feature>
<evidence type="ECO:0000313" key="7">
    <source>
        <dbReference type="EMBL" id="MCP2174703.1"/>
    </source>
</evidence>
<dbReference type="Proteomes" id="UP001206895">
    <property type="component" value="Unassembled WGS sequence"/>
</dbReference>
<dbReference type="EMBL" id="JAMTCJ010000001">
    <property type="protein sequence ID" value="MCP2174703.1"/>
    <property type="molecule type" value="Genomic_DNA"/>
</dbReference>
<sequence length="296" mass="32561">MHHLRYFLAVARELNFTRAARSLNMSVPPLSQRIRTLEHELGTPLFERSTHHTKLTPAGEALLPLAWSVVADFDAIPTLIGPDVGRADVRLAVPDVLNPRHRRALTEAIRGLDASFSFTIRQMPSLQMESALLSSSIDIAIAHVGTTNERLSTRVLYSEPLGAVVDVTRFPDRTSLSMGDLRGLRYIQGPRHWDLGAGRTDRLAAAGAVVDADASFTDISGLLLFLRSTAAFTIVPLESEAVLSVDRTEYAVLPVDDMDESLTTYLVRRVADTWLDPVVTVLGRTHQDPDPHQLGT</sequence>
<dbReference type="InterPro" id="IPR005119">
    <property type="entry name" value="LysR_subst-bd"/>
</dbReference>
<keyword evidence="3 7" id="KW-0238">DNA-binding</keyword>
<dbReference type="InterPro" id="IPR036388">
    <property type="entry name" value="WH-like_DNA-bd_sf"/>
</dbReference>
<dbReference type="CDD" id="cd05466">
    <property type="entry name" value="PBP2_LTTR_substrate"/>
    <property type="match status" value="1"/>
</dbReference>
<evidence type="ECO:0000256" key="1">
    <source>
        <dbReference type="ARBA" id="ARBA00009437"/>
    </source>
</evidence>
<evidence type="ECO:0000256" key="5">
    <source>
        <dbReference type="ARBA" id="ARBA00023163"/>
    </source>
</evidence>
<keyword evidence="5" id="KW-0804">Transcription</keyword>
<dbReference type="PANTHER" id="PTHR30346:SF28">
    <property type="entry name" value="HTH-TYPE TRANSCRIPTIONAL REGULATOR CYNR"/>
    <property type="match status" value="1"/>
</dbReference>
<keyword evidence="8" id="KW-1185">Reference proteome</keyword>
<dbReference type="PANTHER" id="PTHR30346">
    <property type="entry name" value="TRANSCRIPTIONAL DUAL REGULATOR HCAR-RELATED"/>
    <property type="match status" value="1"/>
</dbReference>
<dbReference type="Gene3D" id="1.10.10.10">
    <property type="entry name" value="Winged helix-like DNA-binding domain superfamily/Winged helix DNA-binding domain"/>
    <property type="match status" value="1"/>
</dbReference>
<dbReference type="RefSeq" id="WP_253660542.1">
    <property type="nucleotide sequence ID" value="NZ_BAAAJQ010000001.1"/>
</dbReference>
<protein>
    <submittedName>
        <fullName evidence="7">DNA-binding transcriptional regulator, LysR family</fullName>
    </submittedName>
</protein>
<dbReference type="Gene3D" id="3.40.190.290">
    <property type="match status" value="1"/>
</dbReference>
<dbReference type="SUPFAM" id="SSF46785">
    <property type="entry name" value="Winged helix' DNA-binding domain"/>
    <property type="match status" value="1"/>
</dbReference>
<organism evidence="7 8">
    <name type="scientific">Williamsia maris</name>
    <dbReference type="NCBI Taxonomy" id="72806"/>
    <lineage>
        <taxon>Bacteria</taxon>
        <taxon>Bacillati</taxon>
        <taxon>Actinomycetota</taxon>
        <taxon>Actinomycetes</taxon>
        <taxon>Mycobacteriales</taxon>
        <taxon>Nocardiaceae</taxon>
        <taxon>Williamsia</taxon>
    </lineage>
</organism>
<reference evidence="7 8" key="1">
    <citation type="submission" date="2022-06" db="EMBL/GenBank/DDBJ databases">
        <title>Genomic Encyclopedia of Archaeal and Bacterial Type Strains, Phase II (KMG-II): from individual species to whole genera.</title>
        <authorList>
            <person name="Goeker M."/>
        </authorList>
    </citation>
    <scope>NUCLEOTIDE SEQUENCE [LARGE SCALE GENOMIC DNA]</scope>
    <source>
        <strain evidence="7 8">DSM 44693</strain>
    </source>
</reference>
<evidence type="ECO:0000256" key="2">
    <source>
        <dbReference type="ARBA" id="ARBA00023015"/>
    </source>
</evidence>